<gene>
    <name evidence="16" type="primary">coaX</name>
    <name evidence="17" type="ORF">NBZ79_10555</name>
</gene>
<evidence type="ECO:0000256" key="14">
    <source>
        <dbReference type="ARBA" id="ARBA00038036"/>
    </source>
</evidence>
<dbReference type="Pfam" id="PF03309">
    <property type="entry name" value="Pan_kinase"/>
    <property type="match status" value="1"/>
</dbReference>
<dbReference type="HAMAP" id="MF_01274">
    <property type="entry name" value="Pantothen_kinase_3"/>
    <property type="match status" value="1"/>
</dbReference>
<comment type="cofactor">
    <cofactor evidence="16">
        <name>NH4(+)</name>
        <dbReference type="ChEBI" id="CHEBI:28938"/>
    </cofactor>
    <cofactor evidence="16">
        <name>K(+)</name>
        <dbReference type="ChEBI" id="CHEBI:29103"/>
    </cofactor>
    <text evidence="16">A monovalent cation. Ammonium or potassium.</text>
</comment>
<keyword evidence="16" id="KW-0479">Metal-binding</keyword>
<feature type="binding site" evidence="16">
    <location>
        <position position="185"/>
    </location>
    <ligand>
        <name>substrate</name>
    </ligand>
</feature>
<name>A0ABY4W1B4_9PROT</name>
<dbReference type="PANTHER" id="PTHR34265">
    <property type="entry name" value="TYPE III PANTOTHENATE KINASE"/>
    <property type="match status" value="1"/>
</dbReference>
<reference evidence="17" key="1">
    <citation type="submission" date="2022-06" db="EMBL/GenBank/DDBJ databases">
        <title>Sneathiella actinostolidae sp. nov., isolated from a sea anemonein the Western Pacific Ocean.</title>
        <authorList>
            <person name="Wei M.J."/>
        </authorList>
    </citation>
    <scope>NUCLEOTIDE SEQUENCE</scope>
    <source>
        <strain evidence="17">PHK-P5</strain>
    </source>
</reference>
<protein>
    <recommendedName>
        <fullName evidence="15 16">Type III pantothenate kinase</fullName>
        <ecNumber evidence="6 16">2.7.1.33</ecNumber>
    </recommendedName>
    <alternativeName>
        <fullName evidence="16">PanK-III</fullName>
    </alternativeName>
    <alternativeName>
        <fullName evidence="16">Pantothenic acid kinase</fullName>
    </alternativeName>
</protein>
<feature type="binding site" evidence="16">
    <location>
        <position position="133"/>
    </location>
    <ligand>
        <name>ATP</name>
        <dbReference type="ChEBI" id="CHEBI:30616"/>
    </ligand>
</feature>
<dbReference type="RefSeq" id="WP_251932386.1">
    <property type="nucleotide sequence ID" value="NZ_CP098747.1"/>
</dbReference>
<evidence type="ECO:0000256" key="4">
    <source>
        <dbReference type="ARBA" id="ARBA00005225"/>
    </source>
</evidence>
<dbReference type="InterPro" id="IPR004619">
    <property type="entry name" value="Type_III_PanK"/>
</dbReference>
<feature type="binding site" evidence="16">
    <location>
        <begin position="108"/>
        <end position="111"/>
    </location>
    <ligand>
        <name>substrate</name>
    </ligand>
</feature>
<dbReference type="NCBIfam" id="NF009844">
    <property type="entry name" value="PRK13318.1-2"/>
    <property type="match status" value="1"/>
</dbReference>
<keyword evidence="13 16" id="KW-0173">Coenzyme A biosynthesis</keyword>
<keyword evidence="10 16" id="KW-0418">Kinase</keyword>
<evidence type="ECO:0000256" key="9">
    <source>
        <dbReference type="ARBA" id="ARBA00022741"/>
    </source>
</evidence>
<evidence type="ECO:0000256" key="16">
    <source>
        <dbReference type="HAMAP-Rule" id="MF_01274"/>
    </source>
</evidence>
<dbReference type="PANTHER" id="PTHR34265:SF1">
    <property type="entry name" value="TYPE III PANTOTHENATE KINASE"/>
    <property type="match status" value="1"/>
</dbReference>
<dbReference type="NCBIfam" id="NF009855">
    <property type="entry name" value="PRK13321.1"/>
    <property type="match status" value="1"/>
</dbReference>
<accession>A0ABY4W1B4</accession>
<dbReference type="Proteomes" id="UP001056291">
    <property type="component" value="Chromosome"/>
</dbReference>
<evidence type="ECO:0000256" key="15">
    <source>
        <dbReference type="ARBA" id="ARBA00040883"/>
    </source>
</evidence>
<evidence type="ECO:0000256" key="5">
    <source>
        <dbReference type="ARBA" id="ARBA00011738"/>
    </source>
</evidence>
<dbReference type="EMBL" id="CP098747">
    <property type="protein sequence ID" value="USG59627.1"/>
    <property type="molecule type" value="Genomic_DNA"/>
</dbReference>
<keyword evidence="8 16" id="KW-0808">Transferase</keyword>
<evidence type="ECO:0000256" key="10">
    <source>
        <dbReference type="ARBA" id="ARBA00022777"/>
    </source>
</evidence>
<proteinExistence type="inferred from homology"/>
<comment type="pathway">
    <text evidence="4 16">Cofactor biosynthesis; coenzyme A biosynthesis; CoA from (R)-pantothenate: step 1/5.</text>
</comment>
<evidence type="ECO:0000256" key="11">
    <source>
        <dbReference type="ARBA" id="ARBA00022840"/>
    </source>
</evidence>
<keyword evidence="9 16" id="KW-0547">Nucleotide-binding</keyword>
<dbReference type="NCBIfam" id="TIGR00671">
    <property type="entry name" value="baf"/>
    <property type="match status" value="1"/>
</dbReference>
<dbReference type="GO" id="GO:0004594">
    <property type="term" value="F:pantothenate kinase activity"/>
    <property type="evidence" value="ECO:0007669"/>
    <property type="project" value="UniProtKB-EC"/>
</dbReference>
<comment type="function">
    <text evidence="16">Catalyzes the phosphorylation of pantothenate (Pan), the first step in CoA biosynthesis.</text>
</comment>
<feature type="active site" description="Proton acceptor" evidence="16">
    <location>
        <position position="110"/>
    </location>
</feature>
<evidence type="ECO:0000256" key="3">
    <source>
        <dbReference type="ARBA" id="ARBA00004496"/>
    </source>
</evidence>
<comment type="similarity">
    <text evidence="14 16">Belongs to the type III pantothenate kinase family.</text>
</comment>
<sequence length="255" mass="27292">MLLAVDVGNTNITCAAYSGRDLVNEWRIATSSSRTAEEYGVWLSQAMALDGLVLSEIKNVIVATVVPEATFNIKGFCRRYFGVSPMVIGEEGVDLGMKPLIDNPKEAGADRLVNAVGAHVIYGGPLVVIDFGTATNFDVVDGEGNYIGGVIAPGVNLSLDALHKAAAKLPRIAIDRPERVIGKNTVECMQAGIYCGYLAMTEGLVMRIRSEYGQNIKTVATGGLAPLYHKGTDIIDHVDGDLTLTGLVEIFYRNN</sequence>
<comment type="catalytic activity">
    <reaction evidence="1 16">
        <text>(R)-pantothenate + ATP = (R)-4'-phosphopantothenate + ADP + H(+)</text>
        <dbReference type="Rhea" id="RHEA:16373"/>
        <dbReference type="ChEBI" id="CHEBI:10986"/>
        <dbReference type="ChEBI" id="CHEBI:15378"/>
        <dbReference type="ChEBI" id="CHEBI:29032"/>
        <dbReference type="ChEBI" id="CHEBI:30616"/>
        <dbReference type="ChEBI" id="CHEBI:456216"/>
        <dbReference type="EC" id="2.7.1.33"/>
    </reaction>
</comment>
<comment type="subcellular location">
    <subcellularLocation>
        <location evidence="3 16">Cytoplasm</location>
    </subcellularLocation>
</comment>
<evidence type="ECO:0000256" key="13">
    <source>
        <dbReference type="ARBA" id="ARBA00022993"/>
    </source>
</evidence>
<dbReference type="InterPro" id="IPR043129">
    <property type="entry name" value="ATPase_NBD"/>
</dbReference>
<keyword evidence="12 16" id="KW-0630">Potassium</keyword>
<dbReference type="Gene3D" id="3.30.420.40">
    <property type="match status" value="2"/>
</dbReference>
<evidence type="ECO:0000256" key="12">
    <source>
        <dbReference type="ARBA" id="ARBA00022958"/>
    </source>
</evidence>
<keyword evidence="7 16" id="KW-0963">Cytoplasm</keyword>
<dbReference type="EC" id="2.7.1.33" evidence="6 16"/>
<comment type="cofactor">
    <cofactor evidence="2">
        <name>K(+)</name>
        <dbReference type="ChEBI" id="CHEBI:29103"/>
    </cofactor>
</comment>
<keyword evidence="18" id="KW-1185">Reference proteome</keyword>
<evidence type="ECO:0000256" key="8">
    <source>
        <dbReference type="ARBA" id="ARBA00022679"/>
    </source>
</evidence>
<keyword evidence="11 16" id="KW-0067">ATP-binding</keyword>
<evidence type="ECO:0000256" key="1">
    <source>
        <dbReference type="ARBA" id="ARBA00001206"/>
    </source>
</evidence>
<evidence type="ECO:0000313" key="17">
    <source>
        <dbReference type="EMBL" id="USG59627.1"/>
    </source>
</evidence>
<comment type="subunit">
    <text evidence="5 16">Homodimer.</text>
</comment>
<evidence type="ECO:0000256" key="6">
    <source>
        <dbReference type="ARBA" id="ARBA00012102"/>
    </source>
</evidence>
<dbReference type="NCBIfam" id="NF009848">
    <property type="entry name" value="PRK13318.1-6"/>
    <property type="match status" value="1"/>
</dbReference>
<feature type="binding site" evidence="16">
    <location>
        <begin position="6"/>
        <end position="13"/>
    </location>
    <ligand>
        <name>ATP</name>
        <dbReference type="ChEBI" id="CHEBI:30616"/>
    </ligand>
</feature>
<dbReference type="CDD" id="cd24015">
    <property type="entry name" value="ASKHA_NBD_PanK-III"/>
    <property type="match status" value="1"/>
</dbReference>
<dbReference type="SUPFAM" id="SSF53067">
    <property type="entry name" value="Actin-like ATPase domain"/>
    <property type="match status" value="2"/>
</dbReference>
<feature type="binding site" evidence="16">
    <location>
        <position position="130"/>
    </location>
    <ligand>
        <name>K(+)</name>
        <dbReference type="ChEBI" id="CHEBI:29103"/>
    </ligand>
</feature>
<evidence type="ECO:0000256" key="2">
    <source>
        <dbReference type="ARBA" id="ARBA00001958"/>
    </source>
</evidence>
<evidence type="ECO:0000313" key="18">
    <source>
        <dbReference type="Proteomes" id="UP001056291"/>
    </source>
</evidence>
<evidence type="ECO:0000256" key="7">
    <source>
        <dbReference type="ARBA" id="ARBA00022490"/>
    </source>
</evidence>
<comment type="caution">
    <text evidence="16">Lacks conserved residue(s) required for the propagation of feature annotation.</text>
</comment>
<organism evidence="17 18">
    <name type="scientific">Sneathiella marina</name>
    <dbReference type="NCBI Taxonomy" id="2950108"/>
    <lineage>
        <taxon>Bacteria</taxon>
        <taxon>Pseudomonadati</taxon>
        <taxon>Pseudomonadota</taxon>
        <taxon>Alphaproteobacteria</taxon>
        <taxon>Sneathiellales</taxon>
        <taxon>Sneathiellaceae</taxon>
        <taxon>Sneathiella</taxon>
    </lineage>
</organism>